<accession>A0A835YNU3</accession>
<evidence type="ECO:0000256" key="2">
    <source>
        <dbReference type="SAM" id="MobiDB-lite"/>
    </source>
</evidence>
<dbReference type="EMBL" id="JAFCMP010000531">
    <property type="protein sequence ID" value="KAG5176960.1"/>
    <property type="molecule type" value="Genomic_DNA"/>
</dbReference>
<evidence type="ECO:0000313" key="5">
    <source>
        <dbReference type="Proteomes" id="UP000664859"/>
    </source>
</evidence>
<reference evidence="4" key="1">
    <citation type="submission" date="2021-02" db="EMBL/GenBank/DDBJ databases">
        <title>First Annotated Genome of the Yellow-green Alga Tribonema minus.</title>
        <authorList>
            <person name="Mahan K.M."/>
        </authorList>
    </citation>
    <scope>NUCLEOTIDE SEQUENCE</scope>
    <source>
        <strain evidence="4">UTEX B ZZ1240</strain>
    </source>
</reference>
<dbReference type="PANTHER" id="PTHR45809">
    <property type="entry name" value="VIRAL IAP-ASSOCIATED FACTOR HOMOLOG"/>
    <property type="match status" value="1"/>
</dbReference>
<sequence>MGDRGHTSVPLTDKTTEWDDILIRKGILTRDEVLRNKGVDPDELRLQEAVAEAREELAQRNASMTLTDKLAEKSLDELDALEDDFADDDGEEEILQRLRQARIVELKAKAARARFGSVIEISKGDWVAEVTEASANGDLWVVAHLYQDSVVECRVMEAALRSVAARFPEVKFVRIRSTQAVENWPDANLPTLFVYRGGALARQLITAAALGGKRMTADDLEWYLAQQGIVETELEGDPREGGGGGANVINVRRRGAPVAAAARREARRRDSDGDSDYDDSD</sequence>
<dbReference type="InterPro" id="IPR024253">
    <property type="entry name" value="Phosducin_thioredoxin-like_dom"/>
</dbReference>
<evidence type="ECO:0000313" key="4">
    <source>
        <dbReference type="EMBL" id="KAG5176960.1"/>
    </source>
</evidence>
<dbReference type="GO" id="GO:0005737">
    <property type="term" value="C:cytoplasm"/>
    <property type="evidence" value="ECO:0007669"/>
    <property type="project" value="TreeGrafter"/>
</dbReference>
<dbReference type="AlphaFoldDB" id="A0A835YNU3"/>
<evidence type="ECO:0000256" key="1">
    <source>
        <dbReference type="ARBA" id="ARBA00009686"/>
    </source>
</evidence>
<feature type="domain" description="Phosducin" evidence="3">
    <location>
        <begin position="59"/>
        <end position="230"/>
    </location>
</feature>
<feature type="compositionally biased region" description="Basic and acidic residues" evidence="2">
    <location>
        <begin position="262"/>
        <end position="272"/>
    </location>
</feature>
<comment type="similarity">
    <text evidence="1">Belongs to the phosducin family.</text>
</comment>
<organism evidence="4 5">
    <name type="scientific">Tribonema minus</name>
    <dbReference type="NCBI Taxonomy" id="303371"/>
    <lineage>
        <taxon>Eukaryota</taxon>
        <taxon>Sar</taxon>
        <taxon>Stramenopiles</taxon>
        <taxon>Ochrophyta</taxon>
        <taxon>PX clade</taxon>
        <taxon>Xanthophyceae</taxon>
        <taxon>Tribonematales</taxon>
        <taxon>Tribonemataceae</taxon>
        <taxon>Tribonema</taxon>
    </lineage>
</organism>
<keyword evidence="5" id="KW-1185">Reference proteome</keyword>
<dbReference type="PANTHER" id="PTHR45809:SF3">
    <property type="entry name" value="VIRAL IAP-ASSOCIATED FACTOR HOMOLOG"/>
    <property type="match status" value="1"/>
</dbReference>
<dbReference type="Pfam" id="PF02114">
    <property type="entry name" value="Phosducin"/>
    <property type="match status" value="1"/>
</dbReference>
<dbReference type="InterPro" id="IPR036249">
    <property type="entry name" value="Thioredoxin-like_sf"/>
</dbReference>
<protein>
    <submittedName>
        <fullName evidence="4">Thioredoxin-like protein</fullName>
    </submittedName>
</protein>
<dbReference type="Proteomes" id="UP000664859">
    <property type="component" value="Unassembled WGS sequence"/>
</dbReference>
<dbReference type="SUPFAM" id="SSF52833">
    <property type="entry name" value="Thioredoxin-like"/>
    <property type="match status" value="1"/>
</dbReference>
<feature type="region of interest" description="Disordered" evidence="2">
    <location>
        <begin position="258"/>
        <end position="281"/>
    </location>
</feature>
<dbReference type="InterPro" id="IPR051498">
    <property type="entry name" value="Phosducin-like_chap/apop_reg"/>
</dbReference>
<name>A0A835YNU3_9STRA</name>
<gene>
    <name evidence="4" type="ORF">JKP88DRAFT_202741</name>
</gene>
<evidence type="ECO:0000259" key="3">
    <source>
        <dbReference type="Pfam" id="PF02114"/>
    </source>
</evidence>
<dbReference type="OrthoDB" id="45518at2759"/>
<comment type="caution">
    <text evidence="4">The sequence shown here is derived from an EMBL/GenBank/DDBJ whole genome shotgun (WGS) entry which is preliminary data.</text>
</comment>
<dbReference type="CDD" id="cd02988">
    <property type="entry name" value="Phd_like_VIAF"/>
    <property type="match status" value="1"/>
</dbReference>
<dbReference type="Gene3D" id="3.40.30.10">
    <property type="entry name" value="Glutaredoxin"/>
    <property type="match status" value="1"/>
</dbReference>
<dbReference type="GO" id="GO:0006457">
    <property type="term" value="P:protein folding"/>
    <property type="evidence" value="ECO:0007669"/>
    <property type="project" value="TreeGrafter"/>
</dbReference>
<proteinExistence type="inferred from homology"/>